<evidence type="ECO:0000256" key="1">
    <source>
        <dbReference type="SAM" id="MobiDB-lite"/>
    </source>
</evidence>
<organism evidence="2">
    <name type="scientific">Bradyrhizobium sp. LLZ17</name>
    <dbReference type="NCBI Taxonomy" id="3239388"/>
    <lineage>
        <taxon>Bacteria</taxon>
        <taxon>Pseudomonadati</taxon>
        <taxon>Pseudomonadota</taxon>
        <taxon>Alphaproteobacteria</taxon>
        <taxon>Hyphomicrobiales</taxon>
        <taxon>Nitrobacteraceae</taxon>
        <taxon>Bradyrhizobium</taxon>
    </lineage>
</organism>
<feature type="compositionally biased region" description="Polar residues" evidence="1">
    <location>
        <begin position="7"/>
        <end position="19"/>
    </location>
</feature>
<dbReference type="AlphaFoldDB" id="A0AB39XC61"/>
<sequence length="85" mass="9158">MDKITGYGQNQSAVPSSLTPGEDVERNPYAPPPLRDARESAIANGVKSNPQVRKIDARPKVAAAYGMRDRSADAVVKVPTKTSHR</sequence>
<evidence type="ECO:0000313" key="2">
    <source>
        <dbReference type="EMBL" id="XDV55618.1"/>
    </source>
</evidence>
<name>A0AB39XC61_9BRAD</name>
<accession>A0AB39XC61</accession>
<proteinExistence type="predicted"/>
<gene>
    <name evidence="2" type="ORF">AB8Z38_22985</name>
</gene>
<feature type="region of interest" description="Disordered" evidence="1">
    <location>
        <begin position="1"/>
        <end position="36"/>
    </location>
</feature>
<dbReference type="EMBL" id="CP165734">
    <property type="protein sequence ID" value="XDV55618.1"/>
    <property type="molecule type" value="Genomic_DNA"/>
</dbReference>
<reference evidence="2" key="1">
    <citation type="submission" date="2024-08" db="EMBL/GenBank/DDBJ databases">
        <authorList>
            <person name="Chaddad Z."/>
            <person name="Lamrabet M."/>
            <person name="Bouhnik O."/>
            <person name="Alami S."/>
            <person name="Wipf D."/>
            <person name="Courty P.E."/>
            <person name="Missbah El Idrissi M."/>
        </authorList>
    </citation>
    <scope>NUCLEOTIDE SEQUENCE</scope>
    <source>
        <strain evidence="2">LLZ17</strain>
    </source>
</reference>
<dbReference type="RefSeq" id="WP_369720068.1">
    <property type="nucleotide sequence ID" value="NZ_CP165734.1"/>
</dbReference>
<protein>
    <submittedName>
        <fullName evidence="2">Uncharacterized protein</fullName>
    </submittedName>
</protein>